<feature type="compositionally biased region" description="Low complexity" evidence="4">
    <location>
        <begin position="446"/>
        <end position="468"/>
    </location>
</feature>
<feature type="compositionally biased region" description="Polar residues" evidence="4">
    <location>
        <begin position="644"/>
        <end position="653"/>
    </location>
</feature>
<feature type="region of interest" description="Disordered" evidence="4">
    <location>
        <begin position="568"/>
        <end position="595"/>
    </location>
</feature>
<keyword evidence="6" id="KW-0418">Kinase</keyword>
<gene>
    <name evidence="6" type="primary">LOC107072019</name>
</gene>
<feature type="compositionally biased region" description="Polar residues" evidence="4">
    <location>
        <begin position="479"/>
        <end position="496"/>
    </location>
</feature>
<evidence type="ECO:0000256" key="2">
    <source>
        <dbReference type="ARBA" id="ARBA00023054"/>
    </source>
</evidence>
<feature type="compositionally biased region" description="Low complexity" evidence="4">
    <location>
        <begin position="627"/>
        <end position="638"/>
    </location>
</feature>
<keyword evidence="2 3" id="KW-0175">Coiled coil</keyword>
<proteinExistence type="inferred from homology"/>
<evidence type="ECO:0000313" key="5">
    <source>
        <dbReference type="Proteomes" id="UP000694924"/>
    </source>
</evidence>
<dbReference type="PANTHER" id="PTHR19232:SF7">
    <property type="entry name" value="CENTROCORTIN, ISOFORM A"/>
    <property type="match status" value="1"/>
</dbReference>
<evidence type="ECO:0000256" key="1">
    <source>
        <dbReference type="ARBA" id="ARBA00009019"/>
    </source>
</evidence>
<dbReference type="RefSeq" id="XP_015187068.1">
    <property type="nucleotide sequence ID" value="XM_015331582.1"/>
</dbReference>
<organism evidence="5 6">
    <name type="scientific">Polistes dominula</name>
    <name type="common">European paper wasp</name>
    <name type="synonym">Vespa dominula</name>
    <dbReference type="NCBI Taxonomy" id="743375"/>
    <lineage>
        <taxon>Eukaryota</taxon>
        <taxon>Metazoa</taxon>
        <taxon>Ecdysozoa</taxon>
        <taxon>Arthropoda</taxon>
        <taxon>Hexapoda</taxon>
        <taxon>Insecta</taxon>
        <taxon>Pterygota</taxon>
        <taxon>Neoptera</taxon>
        <taxon>Endopterygota</taxon>
        <taxon>Hymenoptera</taxon>
        <taxon>Apocrita</taxon>
        <taxon>Aculeata</taxon>
        <taxon>Vespoidea</taxon>
        <taxon>Vespidae</taxon>
        <taxon>Polistinae</taxon>
        <taxon>Polistini</taxon>
        <taxon>Polistes</taxon>
    </lineage>
</organism>
<dbReference type="Proteomes" id="UP000694924">
    <property type="component" value="Unplaced"/>
</dbReference>
<accession>A0ABM1J3N1</accession>
<feature type="compositionally biased region" description="Basic and acidic residues" evidence="4">
    <location>
        <begin position="654"/>
        <end position="667"/>
    </location>
</feature>
<dbReference type="GO" id="GO:0016301">
    <property type="term" value="F:kinase activity"/>
    <property type="evidence" value="ECO:0007669"/>
    <property type="project" value="UniProtKB-KW"/>
</dbReference>
<evidence type="ECO:0000256" key="3">
    <source>
        <dbReference type="SAM" id="Coils"/>
    </source>
</evidence>
<feature type="region of interest" description="Disordered" evidence="4">
    <location>
        <begin position="446"/>
        <end position="513"/>
    </location>
</feature>
<keyword evidence="5" id="KW-1185">Reference proteome</keyword>
<feature type="region of interest" description="Disordered" evidence="4">
    <location>
        <begin position="717"/>
        <end position="742"/>
    </location>
</feature>
<feature type="region of interest" description="Disordered" evidence="4">
    <location>
        <begin position="609"/>
        <end position="667"/>
    </location>
</feature>
<feature type="compositionally biased region" description="Low complexity" evidence="4">
    <location>
        <begin position="722"/>
        <end position="733"/>
    </location>
</feature>
<dbReference type="PANTHER" id="PTHR19232">
    <property type="entry name" value="CENTROCORTIN FAMILY MEMBER"/>
    <property type="match status" value="1"/>
</dbReference>
<dbReference type="GeneID" id="107072019"/>
<keyword evidence="6" id="KW-0808">Transferase</keyword>
<feature type="compositionally biased region" description="Low complexity" evidence="4">
    <location>
        <begin position="577"/>
        <end position="594"/>
    </location>
</feature>
<evidence type="ECO:0000313" key="6">
    <source>
        <dbReference type="RefSeq" id="XP_015187068.1"/>
    </source>
</evidence>
<feature type="coiled-coil region" evidence="3">
    <location>
        <begin position="52"/>
        <end position="156"/>
    </location>
</feature>
<evidence type="ECO:0000256" key="4">
    <source>
        <dbReference type="SAM" id="MobiDB-lite"/>
    </source>
</evidence>
<comment type="similarity">
    <text evidence="1">Belongs to the CDR2 family.</text>
</comment>
<dbReference type="InterPro" id="IPR026079">
    <property type="entry name" value="CDR2"/>
</dbReference>
<protein>
    <submittedName>
        <fullName evidence="6">Probable serine/threonine-protein kinase DDB_G0276461 isoform X1</fullName>
    </submittedName>
</protein>
<name>A0ABM1J3N1_POLDO</name>
<sequence>MNGGPNVDVVWDPQTQMNSLDCWDYSIELACLQGPQDLQLAAELGKTLLERNKELENIIKIHQSTIEEQAQEIEYMKKQTAALREVNDSRLKIYEQLEVSIQDLERANHRLVVENTGDKKLIKNQCLTIENLETRCEELQKKIDDLTSQREVLLRQQTNNLNPDVVQTQSVSWKASVTPGGSIKQCAAPSSPKVFQETINDTNSQQPLTLNSNEEELTDLLIQLQEARSQRVREQKKVNELGQQLTTLLQENSSLEEQLTFWRSKAQDVKNLQDEINTLEEVRRGQLCGRCLRGMDTRNHDELSVLDGEEYDDISLAGSLINEQQPDPEPTVQETCDKKTEVMNEAVVVVNNSNSNNNNPYRELVEKYQALLEVQRLSAPRRKNSLPPPMMGGGVMSLQEELEMSGEYNCFQNPSVVDDNDLQQQEVVEMKSSLIGNSNNTINNGISNGSIVGSSTSNGGNTNSSNGKPGKGDNNNKKTFSATPTDFSEAETSSSGFADETSNKATQTDGRPGSFLCSIADGEDCKFSIYDDNSPFESRFRKTPEYRQIFSEIFGVLKRAAEAKDEGEKLPLLDDQTNNTSSSNNGSNNVGNNGQIIYNVNKDNLNDSIISIGQDDQPSETTDDNQSVMSSVISSVVSEPPYKMQQTPLSSKESTLKKETPKNDHSQTDIVKVNDKVSLETTRHATKLDYISVNVHVKKSRSSSAKKNAARKLTLNNHERPTTPNVVSTTNPTFVQTKSNSGGRRRFRALKPAEQDGSTTNVWNNTSTYNHHLKTRESPNPIRKSQIFVNRNITEQHSHHSYEYSEYKPSTASEEVAKLKRLELSYAEVLRMPNKSKGNHHRS</sequence>
<feature type="coiled-coil region" evidence="3">
    <location>
        <begin position="210"/>
        <end position="258"/>
    </location>
</feature>
<reference evidence="6" key="1">
    <citation type="submission" date="2025-08" db="UniProtKB">
        <authorList>
            <consortium name="RefSeq"/>
        </authorList>
    </citation>
    <scope>IDENTIFICATION</scope>
    <source>
        <tissue evidence="6">Whole body</tissue>
    </source>
</reference>